<feature type="region of interest" description="Disordered" evidence="1">
    <location>
        <begin position="1"/>
        <end position="57"/>
    </location>
</feature>
<keyword evidence="4" id="KW-1185">Reference proteome</keyword>
<feature type="compositionally biased region" description="Basic and acidic residues" evidence="1">
    <location>
        <begin position="15"/>
        <end position="31"/>
    </location>
</feature>
<evidence type="ECO:0000313" key="3">
    <source>
        <dbReference type="EMBL" id="PIA36735.1"/>
    </source>
</evidence>
<dbReference type="SMART" id="SM00597">
    <property type="entry name" value="ZnF_TTF"/>
    <property type="match status" value="1"/>
</dbReference>
<feature type="compositionally biased region" description="Basic and acidic residues" evidence="1">
    <location>
        <begin position="40"/>
        <end position="49"/>
    </location>
</feature>
<organism evidence="3 4">
    <name type="scientific">Aquilegia coerulea</name>
    <name type="common">Rocky mountain columbine</name>
    <dbReference type="NCBI Taxonomy" id="218851"/>
    <lineage>
        <taxon>Eukaryota</taxon>
        <taxon>Viridiplantae</taxon>
        <taxon>Streptophyta</taxon>
        <taxon>Embryophyta</taxon>
        <taxon>Tracheophyta</taxon>
        <taxon>Spermatophyta</taxon>
        <taxon>Magnoliopsida</taxon>
        <taxon>Ranunculales</taxon>
        <taxon>Ranunculaceae</taxon>
        <taxon>Thalictroideae</taxon>
        <taxon>Aquilegia</taxon>
    </lineage>
</organism>
<protein>
    <recommendedName>
        <fullName evidence="2">TTF-type domain-containing protein</fullName>
    </recommendedName>
</protein>
<dbReference type="Proteomes" id="UP000230069">
    <property type="component" value="Unassembled WGS sequence"/>
</dbReference>
<evidence type="ECO:0000259" key="2">
    <source>
        <dbReference type="SMART" id="SM00597"/>
    </source>
</evidence>
<proteinExistence type="predicted"/>
<dbReference type="InterPro" id="IPR025398">
    <property type="entry name" value="DUF4371"/>
</dbReference>
<accession>A0A2G5CZP2</accession>
<dbReference type="InterPro" id="IPR012337">
    <property type="entry name" value="RNaseH-like_sf"/>
</dbReference>
<dbReference type="InterPro" id="IPR055298">
    <property type="entry name" value="AtLOH3-like"/>
</dbReference>
<gene>
    <name evidence="3" type="ORF">AQUCO_03200003v1</name>
</gene>
<reference evidence="3 4" key="1">
    <citation type="submission" date="2017-09" db="EMBL/GenBank/DDBJ databases">
        <title>WGS assembly of Aquilegia coerulea Goldsmith.</title>
        <authorList>
            <person name="Hodges S."/>
            <person name="Kramer E."/>
            <person name="Nordborg M."/>
            <person name="Tomkins J."/>
            <person name="Borevitz J."/>
            <person name="Derieg N."/>
            <person name="Yan J."/>
            <person name="Mihaltcheva S."/>
            <person name="Hayes R.D."/>
            <person name="Rokhsar D."/>
        </authorList>
    </citation>
    <scope>NUCLEOTIDE SEQUENCE [LARGE SCALE GENOMIC DNA]</scope>
    <source>
        <strain evidence="4">cv. Goldsmith</strain>
    </source>
</reference>
<dbReference type="EMBL" id="KZ305049">
    <property type="protein sequence ID" value="PIA36735.1"/>
    <property type="molecule type" value="Genomic_DNA"/>
</dbReference>
<dbReference type="AlphaFoldDB" id="A0A2G5CZP2"/>
<dbReference type="SUPFAM" id="SSF53098">
    <property type="entry name" value="Ribonuclease H-like"/>
    <property type="match status" value="1"/>
</dbReference>
<dbReference type="PANTHER" id="PTHR11697:SF230">
    <property type="entry name" value="ZINC FINGER, MYM DOMAIN CONTAINING 1"/>
    <property type="match status" value="1"/>
</dbReference>
<evidence type="ECO:0000256" key="1">
    <source>
        <dbReference type="SAM" id="MobiDB-lite"/>
    </source>
</evidence>
<feature type="domain" description="TTF-type" evidence="2">
    <location>
        <begin position="100"/>
        <end position="195"/>
    </location>
</feature>
<evidence type="ECO:0000313" key="4">
    <source>
        <dbReference type="Proteomes" id="UP000230069"/>
    </source>
</evidence>
<dbReference type="PANTHER" id="PTHR11697">
    <property type="entry name" value="GENERAL TRANSCRIPTION FACTOR 2-RELATED ZINC FINGER PROTEIN"/>
    <property type="match status" value="1"/>
</dbReference>
<name>A0A2G5CZP2_AQUCA</name>
<dbReference type="InterPro" id="IPR006580">
    <property type="entry name" value="Znf_TTF"/>
</dbReference>
<dbReference type="OrthoDB" id="1922832at2759"/>
<dbReference type="STRING" id="218851.A0A2G5CZP2"/>
<dbReference type="Pfam" id="PF14291">
    <property type="entry name" value="DUF4371"/>
    <property type="match status" value="1"/>
</dbReference>
<dbReference type="InParanoid" id="A0A2G5CZP2"/>
<sequence length="720" mass="81800">MSNLHQTPKLTKPRKTIDSFFKPKDGAKRDVASISEVEPTCDKNEDRSSKTPRFVPEAPKLTPNAPSIILEQVDLTTSFERDPGLRTSIWKYPVINCTSQNHGFCFTWYEKQSWIEYSPTIDKAYYFPCFLFETNPPKSRAYTINGFNSWKGVNNSAKCSFLTHVGGPCSPHMSAVRSCEDLVRVSQHVNNLVIRQSKEDVMKNRLRLKTTIEIVKWLALQGCAFRGRDETVTSENRGNFIELVKFSARCNTEVASVVLESAPKNAMYISHSIQKEVLHIMAEMVRKKIREEVGDGNFCILVDEAQDNSTREQMAIVLRFVDDGGLVRERFLAIVGVVDTKAITLKKEISNVLACSNLHVCHMRGQGYDGASNMCGAWNGLQALFLKESPCAYYIHCFAHQLQLAMVAASKDTQDVWLFFSKLASIVNLVGASPKCKSELQSAQEYEVAKLLATGDIQTGKGANQIGNLQRAGATRWSSHFASVSRLIEMHNATSTVLESITRTGSTNSMRGEAEGANIQMGTFEFVFILHLMHKTMGITNDDITIRHHYHFDLFIVVIDYQLMELNHRFTDDTMELLKLSSSFDPRDAYKSFDINDICTLAEKYYPQDFTKQEINILRSQLQHYQLDVIHDQHFQNLSSISDLCQKLVETRKAKIYNLVDKLISFSAMKHIKTLLRNKMDDEFLADLMVLHIERGYAKELDLDAVIKEFEAVPRRVQFH</sequence>